<proteinExistence type="predicted"/>
<reference evidence="1 2" key="1">
    <citation type="submission" date="2020-04" db="EMBL/GenBank/DDBJ databases">
        <title>Vibrio sp. SM6, a novel species isolated from seawater.</title>
        <authorList>
            <person name="Wang X."/>
        </authorList>
    </citation>
    <scope>NUCLEOTIDE SEQUENCE [LARGE SCALE GENOMIC DNA]</scope>
    <source>
        <strain evidence="1 2">SM6</strain>
    </source>
</reference>
<dbReference type="EMBL" id="JABAIK010000009">
    <property type="protein sequence ID" value="NLS13397.1"/>
    <property type="molecule type" value="Genomic_DNA"/>
</dbReference>
<gene>
    <name evidence="1" type="ORF">HGP28_10880</name>
</gene>
<dbReference type="RefSeq" id="WP_168836485.1">
    <property type="nucleotide sequence ID" value="NZ_JABAIK010000009.1"/>
</dbReference>
<name>A0A7X8TRQ3_9VIBR</name>
<evidence type="ECO:0000313" key="1">
    <source>
        <dbReference type="EMBL" id="NLS13397.1"/>
    </source>
</evidence>
<dbReference type="Proteomes" id="UP000535589">
    <property type="component" value="Unassembled WGS sequence"/>
</dbReference>
<comment type="caution">
    <text evidence="1">The sequence shown here is derived from an EMBL/GenBank/DDBJ whole genome shotgun (WGS) entry which is preliminary data.</text>
</comment>
<sequence>MSIKDSIASLEQQIFVACSEGDFDRVYALESRLDRLRGHVEHLRDHPFDGESEYYIEPDEEL</sequence>
<protein>
    <submittedName>
        <fullName evidence="1">Uncharacterized protein</fullName>
    </submittedName>
</protein>
<evidence type="ECO:0000313" key="2">
    <source>
        <dbReference type="Proteomes" id="UP000535589"/>
    </source>
</evidence>
<accession>A0A7X8TRQ3</accession>
<dbReference type="AlphaFoldDB" id="A0A7X8TRQ3"/>
<organism evidence="1 2">
    <name type="scientific">Vibrio agarilyticus</name>
    <dbReference type="NCBI Taxonomy" id="2726741"/>
    <lineage>
        <taxon>Bacteria</taxon>
        <taxon>Pseudomonadati</taxon>
        <taxon>Pseudomonadota</taxon>
        <taxon>Gammaproteobacteria</taxon>
        <taxon>Vibrionales</taxon>
        <taxon>Vibrionaceae</taxon>
        <taxon>Vibrio</taxon>
    </lineage>
</organism>
<keyword evidence="2" id="KW-1185">Reference proteome</keyword>